<dbReference type="InterPro" id="IPR011010">
    <property type="entry name" value="DNA_brk_join_enz"/>
</dbReference>
<evidence type="ECO:0000259" key="8">
    <source>
        <dbReference type="PROSITE" id="PS51900"/>
    </source>
</evidence>
<dbReference type="InterPro" id="IPR010998">
    <property type="entry name" value="Integrase_recombinase_N"/>
</dbReference>
<dbReference type="InterPro" id="IPR013762">
    <property type="entry name" value="Integrase-like_cat_sf"/>
</dbReference>
<comment type="function">
    <text evidence="1">Site-specific tyrosine recombinase, which acts by catalyzing the cutting and rejoining of the recombining DNA molecules.</text>
</comment>
<dbReference type="EMBL" id="CP117826">
    <property type="protein sequence ID" value="XCC63219.1"/>
    <property type="molecule type" value="Genomic_DNA"/>
</dbReference>
<comment type="similarity">
    <text evidence="2">Belongs to the 'phage' integrase family.</text>
</comment>
<dbReference type="Gene3D" id="1.10.443.10">
    <property type="entry name" value="Intergrase catalytic core"/>
    <property type="match status" value="1"/>
</dbReference>
<evidence type="ECO:0000313" key="9">
    <source>
        <dbReference type="EMBL" id="XCC63219.1"/>
    </source>
</evidence>
<evidence type="ECO:0000256" key="5">
    <source>
        <dbReference type="ARBA" id="ARBA00023172"/>
    </source>
</evidence>
<evidence type="ECO:0000256" key="4">
    <source>
        <dbReference type="ARBA" id="ARBA00023125"/>
    </source>
</evidence>
<dbReference type="RefSeq" id="WP_353423914.1">
    <property type="nucleotide sequence ID" value="NZ_CP117826.1"/>
</dbReference>
<sequence length="388" mass="44220">MLSFYDSKNKRHVKYISTGLPEKGNKRKAEAVLVKIRNAFEPPAEIGELCSNMLFADYLLGWLEIVKVRVKPTTFGSYESMVKQTIEPYFRNKPITLKDLEARHIQQFYSEKLRTVKPNSVIHYHAVIHQALKYAMKTDLVAQNVAMKVDRPKKNDFQPVFLDAAELQHLFEVVKGTKLELPVLVAAFYGLRRGEVLGLKWDAIDFERGTLTIKRTVTSVNVGGKTQVIEQESAKTKSSMRTLPLVGRFKEYFAEVKVAQELNKQVCGNCYNYEYDGFVFVDELGERMRPDYLTSQFPAFIQRHGMKKMRFHDLRHSCASLLLANGVPLKQIQDWLGHSDFSTTANIYAHLDYSSKLSSAQAMMSGMPLPEAGDFGSRWEQNAEKNGA</sequence>
<dbReference type="PANTHER" id="PTHR30349:SF91">
    <property type="entry name" value="INTA PROTEIN"/>
    <property type="match status" value="1"/>
</dbReference>
<dbReference type="Pfam" id="PF14659">
    <property type="entry name" value="Phage_int_SAM_3"/>
    <property type="match status" value="1"/>
</dbReference>
<dbReference type="Pfam" id="PF00589">
    <property type="entry name" value="Phage_integrase"/>
    <property type="match status" value="1"/>
</dbReference>
<proteinExistence type="inferred from homology"/>
<evidence type="ECO:0000256" key="2">
    <source>
        <dbReference type="ARBA" id="ARBA00008857"/>
    </source>
</evidence>
<dbReference type="InterPro" id="IPR044068">
    <property type="entry name" value="CB"/>
</dbReference>
<dbReference type="InterPro" id="IPR004107">
    <property type="entry name" value="Integrase_SAM-like_N"/>
</dbReference>
<accession>A0AAU8AAQ8</accession>
<evidence type="ECO:0000256" key="1">
    <source>
        <dbReference type="ARBA" id="ARBA00003283"/>
    </source>
</evidence>
<name>A0AAU8AAQ8_9FIRM</name>
<evidence type="ECO:0000259" key="7">
    <source>
        <dbReference type="PROSITE" id="PS51898"/>
    </source>
</evidence>
<dbReference type="InterPro" id="IPR050090">
    <property type="entry name" value="Tyrosine_recombinase_XerCD"/>
</dbReference>
<dbReference type="CDD" id="cd01189">
    <property type="entry name" value="INT_ICEBs1_C_like"/>
    <property type="match status" value="1"/>
</dbReference>
<dbReference type="GO" id="GO:0015074">
    <property type="term" value="P:DNA integration"/>
    <property type="evidence" value="ECO:0007669"/>
    <property type="project" value="UniProtKB-KW"/>
</dbReference>
<organism evidence="9">
    <name type="scientific">Christensenella massiliensis</name>
    <dbReference type="NCBI Taxonomy" id="1805714"/>
    <lineage>
        <taxon>Bacteria</taxon>
        <taxon>Bacillati</taxon>
        <taxon>Bacillota</taxon>
        <taxon>Clostridia</taxon>
        <taxon>Christensenellales</taxon>
        <taxon>Christensenellaceae</taxon>
        <taxon>Christensenella</taxon>
    </lineage>
</organism>
<evidence type="ECO:0000256" key="6">
    <source>
        <dbReference type="PROSITE-ProRule" id="PRU01248"/>
    </source>
</evidence>
<dbReference type="AlphaFoldDB" id="A0AAU8AAQ8"/>
<feature type="domain" description="Tyr recombinase" evidence="7">
    <location>
        <begin position="157"/>
        <end position="361"/>
    </location>
</feature>
<dbReference type="PROSITE" id="PS51898">
    <property type="entry name" value="TYR_RECOMBINASE"/>
    <property type="match status" value="1"/>
</dbReference>
<keyword evidence="4 6" id="KW-0238">DNA-binding</keyword>
<reference evidence="9" key="1">
    <citation type="submission" date="2023-02" db="EMBL/GenBank/DDBJ databases">
        <title>Gut commensal Christensenella minuta modulates host metabolism via a new class of secondary bile acids.</title>
        <authorList>
            <person name="Liu C."/>
        </authorList>
    </citation>
    <scope>NUCLEOTIDE SEQUENCE</scope>
    <source>
        <strain evidence="9">CA70</strain>
    </source>
</reference>
<protein>
    <submittedName>
        <fullName evidence="9">Site-specific integrase</fullName>
    </submittedName>
</protein>
<dbReference type="Gene3D" id="1.10.150.130">
    <property type="match status" value="1"/>
</dbReference>
<keyword evidence="5" id="KW-0233">DNA recombination</keyword>
<gene>
    <name evidence="9" type="ORF">PUP29_04700</name>
</gene>
<dbReference type="GO" id="GO:0003677">
    <property type="term" value="F:DNA binding"/>
    <property type="evidence" value="ECO:0007669"/>
    <property type="project" value="UniProtKB-UniRule"/>
</dbReference>
<dbReference type="GO" id="GO:0006310">
    <property type="term" value="P:DNA recombination"/>
    <property type="evidence" value="ECO:0007669"/>
    <property type="project" value="UniProtKB-KW"/>
</dbReference>
<dbReference type="SUPFAM" id="SSF56349">
    <property type="entry name" value="DNA breaking-rejoining enzymes"/>
    <property type="match status" value="1"/>
</dbReference>
<dbReference type="InterPro" id="IPR002104">
    <property type="entry name" value="Integrase_catalytic"/>
</dbReference>
<feature type="domain" description="Core-binding (CB)" evidence="8">
    <location>
        <begin position="53"/>
        <end position="136"/>
    </location>
</feature>
<dbReference type="PROSITE" id="PS51900">
    <property type="entry name" value="CB"/>
    <property type="match status" value="1"/>
</dbReference>
<keyword evidence="3" id="KW-0229">DNA integration</keyword>
<evidence type="ECO:0000256" key="3">
    <source>
        <dbReference type="ARBA" id="ARBA00022908"/>
    </source>
</evidence>
<dbReference type="PANTHER" id="PTHR30349">
    <property type="entry name" value="PHAGE INTEGRASE-RELATED"/>
    <property type="match status" value="1"/>
</dbReference>